<evidence type="ECO:0000313" key="4">
    <source>
        <dbReference type="Proteomes" id="UP001198402"/>
    </source>
</evidence>
<dbReference type="EMBL" id="JAIUJS010000001">
    <property type="protein sequence ID" value="MCA0151609.1"/>
    <property type="molecule type" value="Genomic_DNA"/>
</dbReference>
<reference evidence="4" key="1">
    <citation type="submission" date="2023-07" db="EMBL/GenBank/DDBJ databases">
        <authorList>
            <person name="Yue Y."/>
        </authorList>
    </citation>
    <scope>NUCLEOTIDE SEQUENCE [LARGE SCALE GENOMIC DNA]</scope>
    <source>
        <strain evidence="4">2Y89</strain>
    </source>
</reference>
<gene>
    <name evidence="3" type="ORF">LBV24_00170</name>
</gene>
<dbReference type="Pfam" id="PF07075">
    <property type="entry name" value="NamZ_N"/>
    <property type="match status" value="1"/>
</dbReference>
<dbReference type="InterPro" id="IPR048503">
    <property type="entry name" value="NamZ_C"/>
</dbReference>
<accession>A0ABS7XVE3</accession>
<dbReference type="Pfam" id="PF20732">
    <property type="entry name" value="NamZ_C"/>
    <property type="match status" value="1"/>
</dbReference>
<dbReference type="RefSeq" id="WP_224476585.1">
    <property type="nucleotide sequence ID" value="NZ_JAIUJS010000001.1"/>
</dbReference>
<dbReference type="PANTHER" id="PTHR42915:SF1">
    <property type="entry name" value="PEPTIDOGLYCAN BETA-N-ACETYLMURAMIDASE NAMZ"/>
    <property type="match status" value="1"/>
</dbReference>
<feature type="domain" description="Peptidoglycan beta-N-acetylmuramidase NamZ C-terminal" evidence="2">
    <location>
        <begin position="291"/>
        <end position="429"/>
    </location>
</feature>
<dbReference type="Gene3D" id="3.90.1150.140">
    <property type="match status" value="1"/>
</dbReference>
<evidence type="ECO:0000259" key="1">
    <source>
        <dbReference type="Pfam" id="PF07075"/>
    </source>
</evidence>
<comment type="caution">
    <text evidence="3">The sequence shown here is derived from an EMBL/GenBank/DDBJ whole genome shotgun (WGS) entry which is preliminary data.</text>
</comment>
<dbReference type="Gene3D" id="3.40.50.12170">
    <property type="entry name" value="Uncharacterised protein PF07075, DUF1343"/>
    <property type="match status" value="1"/>
</dbReference>
<dbReference type="PROSITE" id="PS51257">
    <property type="entry name" value="PROKAR_LIPOPROTEIN"/>
    <property type="match status" value="1"/>
</dbReference>
<dbReference type="InterPro" id="IPR048502">
    <property type="entry name" value="NamZ_N"/>
</dbReference>
<evidence type="ECO:0000313" key="3">
    <source>
        <dbReference type="EMBL" id="MCA0151609.1"/>
    </source>
</evidence>
<keyword evidence="4" id="KW-1185">Reference proteome</keyword>
<evidence type="ECO:0000259" key="2">
    <source>
        <dbReference type="Pfam" id="PF20732"/>
    </source>
</evidence>
<organism evidence="3 4">
    <name type="scientific">Winogradskyella vincentii</name>
    <dbReference type="NCBI Taxonomy" id="2877122"/>
    <lineage>
        <taxon>Bacteria</taxon>
        <taxon>Pseudomonadati</taxon>
        <taxon>Bacteroidota</taxon>
        <taxon>Flavobacteriia</taxon>
        <taxon>Flavobacteriales</taxon>
        <taxon>Flavobacteriaceae</taxon>
        <taxon>Winogradskyella</taxon>
    </lineage>
</organism>
<dbReference type="PANTHER" id="PTHR42915">
    <property type="entry name" value="HYPOTHETICAL 460 KDA PROTEIN IN FEUA-SIGW INTERGENIC REGION [PRECURSOR]"/>
    <property type="match status" value="1"/>
</dbReference>
<proteinExistence type="predicted"/>
<dbReference type="Proteomes" id="UP001198402">
    <property type="component" value="Unassembled WGS sequence"/>
</dbReference>
<feature type="domain" description="Peptidoglycan beta-N-acetylmuramidase NamZ N-terminal" evidence="1">
    <location>
        <begin position="88"/>
        <end position="286"/>
    </location>
</feature>
<dbReference type="PIRSF" id="PIRSF016719">
    <property type="entry name" value="UCP016719"/>
    <property type="match status" value="1"/>
</dbReference>
<sequence length="430" mass="48430">MHFKVIKNTVLLFVIVAISCSNKMKNNSGLTETNSDSKQRDSTIIVGANRTDLYLPVIEGKRIGIVANQTSVIFHKDEDSVFWVDPETNETGFEKTILSYTHLVDSLLSLEIDVKKVFAPEHGFRGTSDAGELVKDGLDTKTGLPIFSLHGKHKKPTNSQLKDLDFLIFDIQDVGVRFYTYISTLHYIMEACAENGIPVLILDRPNPNGNYVDGPVLEKEHSSFLGMHPIPLIHGMTIGEYAQMINGEGWLANGNTCDIKVITIENYSHDSTYSLPIRPSPNLPNDHAIKLYPSLGLFEGTTINAGRGTEFQFQRYGAPNLDRNHYQFSYTPISNFGAKYPKHKGKLCYGADLAHVKADRLFSLEYIMDAYNNSMDKTKFFVTDNFTKHAGTEKLQKQIESGMSEAEIKSTWKQGLEIYESKRSRYLIYD</sequence>
<name>A0ABS7XVE3_9FLAO</name>
<protein>
    <submittedName>
        <fullName evidence="3">DUF1343 domain-containing protein</fullName>
    </submittedName>
</protein>
<dbReference type="InterPro" id="IPR008302">
    <property type="entry name" value="NamZ"/>
</dbReference>